<evidence type="ECO:0000313" key="2">
    <source>
        <dbReference type="Proteomes" id="UP000247480"/>
    </source>
</evidence>
<protein>
    <submittedName>
        <fullName evidence="1">Phosphohistidine phosphatase SixA</fullName>
    </submittedName>
</protein>
<sequence>MVSIYVCGEDKTRQISNWVIKKNVKGEFDLAPEKRIPCQVPQ</sequence>
<accession>A0A2V0Q7U2</accession>
<dbReference type="EMBL" id="BGJZ01000090">
    <property type="protein sequence ID" value="GBH08457.1"/>
    <property type="molecule type" value="Genomic_DNA"/>
</dbReference>
<evidence type="ECO:0000313" key="1">
    <source>
        <dbReference type="EMBL" id="GBH08457.1"/>
    </source>
</evidence>
<organism evidence="1 2">
    <name type="scientific">Pseudomonas syringae pv. actinidiae</name>
    <dbReference type="NCBI Taxonomy" id="103796"/>
    <lineage>
        <taxon>Bacteria</taxon>
        <taxon>Pseudomonadati</taxon>
        <taxon>Pseudomonadota</taxon>
        <taxon>Gammaproteobacteria</taxon>
        <taxon>Pseudomonadales</taxon>
        <taxon>Pseudomonadaceae</taxon>
        <taxon>Pseudomonas</taxon>
        <taxon>Pseudomonas syringae</taxon>
    </lineage>
</organism>
<proteinExistence type="predicted"/>
<dbReference type="AlphaFoldDB" id="A0A2V0Q7U2"/>
<gene>
    <name evidence="1" type="ORF">KPSA1_01831</name>
</gene>
<reference evidence="1 2" key="1">
    <citation type="submission" date="2018-04" db="EMBL/GenBank/DDBJ databases">
        <title>Draft genome sequence of Pseudomonas syringae pv. actinidiae biovar 1 strains isolated from kiwifruit in Kagawa prefecture.</title>
        <authorList>
            <person name="Tabuchi M."/>
            <person name="Saito M."/>
            <person name="Fujiwara S."/>
            <person name="Sasa N."/>
            <person name="Akimitsu K."/>
            <person name="Gomi K."/>
            <person name="Konishi-Sugita S."/>
            <person name="Hamano K."/>
            <person name="Kataoka I."/>
        </authorList>
    </citation>
    <scope>NUCLEOTIDE SEQUENCE [LARGE SCALE GENOMIC DNA]</scope>
    <source>
        <strain evidence="1 2">MAFF212206</strain>
    </source>
</reference>
<comment type="caution">
    <text evidence="1">The sequence shown here is derived from an EMBL/GenBank/DDBJ whole genome shotgun (WGS) entry which is preliminary data.</text>
</comment>
<dbReference type="Proteomes" id="UP000247480">
    <property type="component" value="Unassembled WGS sequence"/>
</dbReference>
<name>A0A2V0Q7U2_PSESF</name>